<dbReference type="EMBL" id="HBGA01011653">
    <property type="protein sequence ID" value="CAD8993372.1"/>
    <property type="molecule type" value="Transcribed_RNA"/>
</dbReference>
<gene>
    <name evidence="5" type="ORF">EGYM00392_LOCUS4422</name>
</gene>
<proteinExistence type="inferred from homology"/>
<reference evidence="5" key="1">
    <citation type="submission" date="2021-01" db="EMBL/GenBank/DDBJ databases">
        <authorList>
            <person name="Corre E."/>
            <person name="Pelletier E."/>
            <person name="Niang G."/>
            <person name="Scheremetjew M."/>
            <person name="Finn R."/>
            <person name="Kale V."/>
            <person name="Holt S."/>
            <person name="Cochrane G."/>
            <person name="Meng A."/>
            <person name="Brown T."/>
            <person name="Cohen L."/>
        </authorList>
    </citation>
    <scope>NUCLEOTIDE SEQUENCE</scope>
    <source>
        <strain evidence="5">NIES-381</strain>
    </source>
</reference>
<dbReference type="Pfam" id="PF00724">
    <property type="entry name" value="Oxidored_FMN"/>
    <property type="match status" value="1"/>
</dbReference>
<evidence type="ECO:0000256" key="3">
    <source>
        <dbReference type="ARBA" id="ARBA00023002"/>
    </source>
</evidence>
<evidence type="ECO:0000259" key="4">
    <source>
        <dbReference type="Pfam" id="PF00724"/>
    </source>
</evidence>
<dbReference type="PANTHER" id="PTHR22893">
    <property type="entry name" value="NADH OXIDOREDUCTASE-RELATED"/>
    <property type="match status" value="1"/>
</dbReference>
<accession>A0A7S1N2E7</accession>
<evidence type="ECO:0000256" key="1">
    <source>
        <dbReference type="ARBA" id="ARBA00001917"/>
    </source>
</evidence>
<dbReference type="SUPFAM" id="SSF51395">
    <property type="entry name" value="FMN-linked oxidoreductases"/>
    <property type="match status" value="1"/>
</dbReference>
<name>A0A7S1N2E7_9EUGL</name>
<dbReference type="InterPro" id="IPR013785">
    <property type="entry name" value="Aldolase_TIM"/>
</dbReference>
<protein>
    <recommendedName>
        <fullName evidence="4">NADH:flavin oxidoreductase/NADH oxidase N-terminal domain-containing protein</fullName>
    </recommendedName>
</protein>
<dbReference type="AlphaFoldDB" id="A0A7S1N2E7"/>
<dbReference type="FunFam" id="3.20.20.70:FF:000059">
    <property type="entry name" value="N-ethylmaleimide reductase, FMN-linked"/>
    <property type="match status" value="1"/>
</dbReference>
<dbReference type="CDD" id="cd02933">
    <property type="entry name" value="OYE_like_FMN"/>
    <property type="match status" value="1"/>
</dbReference>
<dbReference type="PANTHER" id="PTHR22893:SF91">
    <property type="entry name" value="NADPH DEHYDROGENASE 2-RELATED"/>
    <property type="match status" value="1"/>
</dbReference>
<evidence type="ECO:0000256" key="2">
    <source>
        <dbReference type="ARBA" id="ARBA00005979"/>
    </source>
</evidence>
<dbReference type="InterPro" id="IPR045247">
    <property type="entry name" value="Oye-like"/>
</dbReference>
<dbReference type="GO" id="GO:0010181">
    <property type="term" value="F:FMN binding"/>
    <property type="evidence" value="ECO:0007669"/>
    <property type="project" value="InterPro"/>
</dbReference>
<comment type="similarity">
    <text evidence="2">Belongs to the NADH:flavin oxidoreductase/NADH oxidase family.</text>
</comment>
<feature type="domain" description="NADH:flavin oxidoreductase/NADH oxidase N-terminal" evidence="4">
    <location>
        <begin position="33"/>
        <end position="364"/>
    </location>
</feature>
<dbReference type="GO" id="GO:0016628">
    <property type="term" value="F:oxidoreductase activity, acting on the CH-CH group of donors, NAD or NADP as acceptor"/>
    <property type="evidence" value="ECO:0007669"/>
    <property type="project" value="UniProtKB-ARBA"/>
</dbReference>
<evidence type="ECO:0000313" key="5">
    <source>
        <dbReference type="EMBL" id="CAD8993372.1"/>
    </source>
</evidence>
<dbReference type="InterPro" id="IPR001155">
    <property type="entry name" value="OxRdtase_FMN_N"/>
</dbReference>
<comment type="cofactor">
    <cofactor evidence="1">
        <name>FMN</name>
        <dbReference type="ChEBI" id="CHEBI:58210"/>
    </cofactor>
</comment>
<dbReference type="GO" id="GO:0005829">
    <property type="term" value="C:cytosol"/>
    <property type="evidence" value="ECO:0007669"/>
    <property type="project" value="UniProtKB-ARBA"/>
</dbReference>
<sequence>MVEALVKSKPKDVLPFLARWCAQQGSATQYPSLLAPVQLGDLKLKNRCVLAALTRGRSGPTRVPNEANQLYYEQRAGFGLVMSEATAVSHRANGWGGAPGIYTAEMAAGWKAVTDRVHAAGSLMVCQLWYVGRQSHSSFMPNGEQIVSASDIPCAGDGVYTATGEKVPYEVPRPLTVQEIADTVEEYGVAAQFAKDAGFDGVEVHSANGYLMDQFLQSCSNNRTDEYGGGVEGRARFLREVLERVLKVWPAGRVGIKLSPNGAYGGMGSADNTETFTYVLKMLDPYRLAYAQVVDGLSFGFHEKCPQMTLEDVRKVYSGPVMGNCGYTADSAEAAIAANHADCVSFGRPSLSNPDFVERVHNGWALAPDAPLSDWFVMDEAHATDPHLGYTTYPAHAS</sequence>
<keyword evidence="3" id="KW-0560">Oxidoreductase</keyword>
<organism evidence="5">
    <name type="scientific">Eutreptiella gymnastica</name>
    <dbReference type="NCBI Taxonomy" id="73025"/>
    <lineage>
        <taxon>Eukaryota</taxon>
        <taxon>Discoba</taxon>
        <taxon>Euglenozoa</taxon>
        <taxon>Euglenida</taxon>
        <taxon>Spirocuta</taxon>
        <taxon>Euglenophyceae</taxon>
        <taxon>Eutreptiales</taxon>
        <taxon>Eutreptiaceae</taxon>
        <taxon>Eutreptiella</taxon>
    </lineage>
</organism>
<dbReference type="Gene3D" id="3.20.20.70">
    <property type="entry name" value="Aldolase class I"/>
    <property type="match status" value="1"/>
</dbReference>